<organism evidence="1 2">
    <name type="scientific">Rhizobium herbae</name>
    <dbReference type="NCBI Taxonomy" id="508661"/>
    <lineage>
        <taxon>Bacteria</taxon>
        <taxon>Pseudomonadati</taxon>
        <taxon>Pseudomonadota</taxon>
        <taxon>Alphaproteobacteria</taxon>
        <taxon>Hyphomicrobiales</taxon>
        <taxon>Rhizobiaceae</taxon>
        <taxon>Rhizobium/Agrobacterium group</taxon>
        <taxon>Rhizobium</taxon>
    </lineage>
</organism>
<evidence type="ECO:0000313" key="2">
    <source>
        <dbReference type="Proteomes" id="UP000823786"/>
    </source>
</evidence>
<dbReference type="EMBL" id="JAGGJV010000003">
    <property type="protein sequence ID" value="MBP1858588.1"/>
    <property type="molecule type" value="Genomic_DNA"/>
</dbReference>
<keyword evidence="2" id="KW-1185">Reference proteome</keyword>
<dbReference type="Proteomes" id="UP000823786">
    <property type="component" value="Unassembled WGS sequence"/>
</dbReference>
<sequence>MALPGRAFEGVKTAIASLSELRGARNWHFLAVEPICCKKRDLRSERIRLRREKESRRLPFSLPANAGKLFEAVFLMLLIRTGTRLDWKGSAFDAALQKNTSS</sequence>
<gene>
    <name evidence="1" type="ORF">J2Z75_002096</name>
</gene>
<name>A0ABS4EL04_9HYPH</name>
<protein>
    <submittedName>
        <fullName evidence="1">Uncharacterized protein</fullName>
    </submittedName>
</protein>
<evidence type="ECO:0000313" key="1">
    <source>
        <dbReference type="EMBL" id="MBP1858588.1"/>
    </source>
</evidence>
<reference evidence="1 2" key="1">
    <citation type="submission" date="2021-03" db="EMBL/GenBank/DDBJ databases">
        <title>Genomic Encyclopedia of Type Strains, Phase IV (KMG-IV): sequencing the most valuable type-strain genomes for metagenomic binning, comparative biology and taxonomic classification.</title>
        <authorList>
            <person name="Goeker M."/>
        </authorList>
    </citation>
    <scope>NUCLEOTIDE SEQUENCE [LARGE SCALE GENOMIC DNA]</scope>
    <source>
        <strain evidence="1 2">DSM 26427</strain>
    </source>
</reference>
<accession>A0ABS4EL04</accession>
<dbReference type="RefSeq" id="WP_209851500.1">
    <property type="nucleotide sequence ID" value="NZ_JAGGJV010000003.1"/>
</dbReference>
<comment type="caution">
    <text evidence="1">The sequence shown here is derived from an EMBL/GenBank/DDBJ whole genome shotgun (WGS) entry which is preliminary data.</text>
</comment>
<proteinExistence type="predicted"/>